<sequence length="47" mass="5593">MQQPEKVKTAPLSTAPVNNTVRRLRWLRKRDELKLNPNARFPITLYM</sequence>
<reference evidence="2" key="1">
    <citation type="submission" date="2016-10" db="EMBL/GenBank/DDBJ databases">
        <authorList>
            <person name="Varghese N."/>
            <person name="Submissions S."/>
        </authorList>
    </citation>
    <scope>NUCLEOTIDE SEQUENCE [LARGE SCALE GENOMIC DNA]</scope>
    <source>
        <strain evidence="2">N6PO6</strain>
    </source>
</reference>
<name>A0A1I5BMH6_9GAMM</name>
<accession>A0A1I5BMH6</accession>
<proteinExistence type="predicted"/>
<protein>
    <submittedName>
        <fullName evidence="1">Uncharacterized protein</fullName>
    </submittedName>
</protein>
<evidence type="ECO:0000313" key="1">
    <source>
        <dbReference type="EMBL" id="SFN75850.1"/>
    </source>
</evidence>
<keyword evidence="2" id="KW-1185">Reference proteome</keyword>
<dbReference type="STRING" id="1367852.SAMN05216516_1197"/>
<dbReference type="AlphaFoldDB" id="A0A1I5BMH6"/>
<dbReference type="Proteomes" id="UP000242222">
    <property type="component" value="Unassembled WGS sequence"/>
</dbReference>
<evidence type="ECO:0000313" key="2">
    <source>
        <dbReference type="Proteomes" id="UP000242222"/>
    </source>
</evidence>
<dbReference type="EMBL" id="FOVC01000019">
    <property type="protein sequence ID" value="SFN75850.1"/>
    <property type="molecule type" value="Genomic_DNA"/>
</dbReference>
<organism evidence="1 2">
    <name type="scientific">Izhakiella capsodis</name>
    <dbReference type="NCBI Taxonomy" id="1367852"/>
    <lineage>
        <taxon>Bacteria</taxon>
        <taxon>Pseudomonadati</taxon>
        <taxon>Pseudomonadota</taxon>
        <taxon>Gammaproteobacteria</taxon>
        <taxon>Enterobacterales</taxon>
        <taxon>Erwiniaceae</taxon>
        <taxon>Izhakiella</taxon>
    </lineage>
</organism>
<gene>
    <name evidence="1" type="ORF">SAMN05216516_1197</name>
</gene>